<feature type="transmembrane region" description="Helical" evidence="1">
    <location>
        <begin position="47"/>
        <end position="67"/>
    </location>
</feature>
<evidence type="ECO:0000256" key="1">
    <source>
        <dbReference type="SAM" id="Phobius"/>
    </source>
</evidence>
<dbReference type="RefSeq" id="WP_189570326.1">
    <property type="nucleotide sequence ID" value="NZ_BMXU01000001.1"/>
</dbReference>
<feature type="transmembrane region" description="Helical" evidence="1">
    <location>
        <begin position="74"/>
        <end position="94"/>
    </location>
</feature>
<name>A0ABV7MBG9_9PROT</name>
<comment type="caution">
    <text evidence="2">The sequence shown here is derived from an EMBL/GenBank/DDBJ whole genome shotgun (WGS) entry which is preliminary data.</text>
</comment>
<gene>
    <name evidence="2" type="ORF">ACFONP_05795</name>
</gene>
<dbReference type="Proteomes" id="UP001595607">
    <property type="component" value="Unassembled WGS sequence"/>
</dbReference>
<organism evidence="2 3">
    <name type="scientific">Parvularcula lutaonensis</name>
    <dbReference type="NCBI Taxonomy" id="491923"/>
    <lineage>
        <taxon>Bacteria</taxon>
        <taxon>Pseudomonadati</taxon>
        <taxon>Pseudomonadota</taxon>
        <taxon>Alphaproteobacteria</taxon>
        <taxon>Parvularculales</taxon>
        <taxon>Parvularculaceae</taxon>
        <taxon>Parvularcula</taxon>
    </lineage>
</organism>
<accession>A0ABV7MBG9</accession>
<keyword evidence="1" id="KW-1133">Transmembrane helix</keyword>
<reference evidence="3" key="1">
    <citation type="journal article" date="2019" name="Int. J. Syst. Evol. Microbiol.">
        <title>The Global Catalogue of Microorganisms (GCM) 10K type strain sequencing project: providing services to taxonomists for standard genome sequencing and annotation.</title>
        <authorList>
            <consortium name="The Broad Institute Genomics Platform"/>
            <consortium name="The Broad Institute Genome Sequencing Center for Infectious Disease"/>
            <person name="Wu L."/>
            <person name="Ma J."/>
        </authorList>
    </citation>
    <scope>NUCLEOTIDE SEQUENCE [LARGE SCALE GENOMIC DNA]</scope>
    <source>
        <strain evidence="3">KCTC 22245</strain>
    </source>
</reference>
<keyword evidence="3" id="KW-1185">Reference proteome</keyword>
<dbReference type="EMBL" id="JBHRVA010000002">
    <property type="protein sequence ID" value="MFC3302242.1"/>
    <property type="molecule type" value="Genomic_DNA"/>
</dbReference>
<evidence type="ECO:0000313" key="2">
    <source>
        <dbReference type="EMBL" id="MFC3302242.1"/>
    </source>
</evidence>
<feature type="transmembrane region" description="Helical" evidence="1">
    <location>
        <begin position="100"/>
        <end position="124"/>
    </location>
</feature>
<keyword evidence="1" id="KW-0812">Transmembrane</keyword>
<sequence>MFTMFPLLTLSLLVYGIMSLALGGSEWTGEAVFTVSMISGDQWRVSGGDLFLMFSLFLLFIEILRATKTGTDSILNHAFSAVLFVACFACFLIVPNFGSSTFFLVTLMTFMDFMAGFIVTTLAARRDLGVSGGIGA</sequence>
<evidence type="ECO:0000313" key="3">
    <source>
        <dbReference type="Proteomes" id="UP001595607"/>
    </source>
</evidence>
<keyword evidence="1" id="KW-0472">Membrane</keyword>
<protein>
    <submittedName>
        <fullName evidence="2">Uncharacterized protein</fullName>
    </submittedName>
</protein>
<proteinExistence type="predicted"/>